<dbReference type="PANTHER" id="PTHR22775:SF3">
    <property type="entry name" value="SORTING NEXIN-13"/>
    <property type="match status" value="1"/>
</dbReference>
<feature type="domain" description="PXA" evidence="1">
    <location>
        <begin position="31"/>
        <end position="178"/>
    </location>
</feature>
<evidence type="ECO:0000313" key="2">
    <source>
        <dbReference type="EMBL" id="KAJ3027601.1"/>
    </source>
</evidence>
<keyword evidence="3" id="KW-1185">Reference proteome</keyword>
<dbReference type="SMART" id="SM00313">
    <property type="entry name" value="PXA"/>
    <property type="match status" value="1"/>
</dbReference>
<name>A0AAD5WY35_9FUNG</name>
<dbReference type="GO" id="GO:0035091">
    <property type="term" value="F:phosphatidylinositol binding"/>
    <property type="evidence" value="ECO:0007669"/>
    <property type="project" value="TreeGrafter"/>
</dbReference>
<feature type="non-terminal residue" evidence="2">
    <location>
        <position position="178"/>
    </location>
</feature>
<organism evidence="2 3">
    <name type="scientific">Rhizophlyctis rosea</name>
    <dbReference type="NCBI Taxonomy" id="64517"/>
    <lineage>
        <taxon>Eukaryota</taxon>
        <taxon>Fungi</taxon>
        <taxon>Fungi incertae sedis</taxon>
        <taxon>Chytridiomycota</taxon>
        <taxon>Chytridiomycota incertae sedis</taxon>
        <taxon>Chytridiomycetes</taxon>
        <taxon>Rhizophlyctidales</taxon>
        <taxon>Rhizophlyctidaceae</taxon>
        <taxon>Rhizophlyctis</taxon>
    </lineage>
</organism>
<dbReference type="Proteomes" id="UP001212841">
    <property type="component" value="Unassembled WGS sequence"/>
</dbReference>
<comment type="caution">
    <text evidence="2">The sequence shown here is derived from an EMBL/GenBank/DDBJ whole genome shotgun (WGS) entry which is preliminary data.</text>
</comment>
<dbReference type="InterPro" id="IPR003114">
    <property type="entry name" value="Phox_assoc"/>
</dbReference>
<dbReference type="PROSITE" id="PS51207">
    <property type="entry name" value="PXA"/>
    <property type="match status" value="1"/>
</dbReference>
<proteinExistence type="predicted"/>
<protein>
    <recommendedName>
        <fullName evidence="1">PXA domain-containing protein</fullName>
    </recommendedName>
</protein>
<dbReference type="EMBL" id="JADGJD010002873">
    <property type="protein sequence ID" value="KAJ3027601.1"/>
    <property type="molecule type" value="Genomic_DNA"/>
</dbReference>
<dbReference type="PANTHER" id="PTHR22775">
    <property type="entry name" value="SORTING NEXIN"/>
    <property type="match status" value="1"/>
</dbReference>
<dbReference type="Pfam" id="PF02194">
    <property type="entry name" value="PXA"/>
    <property type="match status" value="1"/>
</dbReference>
<gene>
    <name evidence="2" type="ORF">HK097_006130</name>
</gene>
<accession>A0AAD5WY35</accession>
<evidence type="ECO:0000259" key="1">
    <source>
        <dbReference type="PROSITE" id="PS51207"/>
    </source>
</evidence>
<reference evidence="2" key="1">
    <citation type="submission" date="2020-05" db="EMBL/GenBank/DDBJ databases">
        <title>Phylogenomic resolution of chytrid fungi.</title>
        <authorList>
            <person name="Stajich J.E."/>
            <person name="Amses K."/>
            <person name="Simmons R."/>
            <person name="Seto K."/>
            <person name="Myers J."/>
            <person name="Bonds A."/>
            <person name="Quandt C.A."/>
            <person name="Barry K."/>
            <person name="Liu P."/>
            <person name="Grigoriev I."/>
            <person name="Longcore J.E."/>
            <person name="James T.Y."/>
        </authorList>
    </citation>
    <scope>NUCLEOTIDE SEQUENCE</scope>
    <source>
        <strain evidence="2">JEL0318</strain>
    </source>
</reference>
<evidence type="ECO:0000313" key="3">
    <source>
        <dbReference type="Proteomes" id="UP001212841"/>
    </source>
</evidence>
<dbReference type="AlphaFoldDB" id="A0AAD5WY35"/>
<sequence length="178" mass="20402">MTSPHATPPPSSTPSLTQTFHSIRPQQFTTSPLIDTELHKILLLLLRDYISSWYTSISTDPDFLTHLISLLSSIISTLETRLQSIDWVLLLCRDLPEILRRHFHDFRHCKEKLGTAYAGGCERQGLEGLFSGVQPHFALRGGEGTEREYLRRVVEVLMEVVVPEREMRSETVRFLGRE</sequence>